<reference evidence="2" key="1">
    <citation type="submission" date="2025-08" db="UniProtKB">
        <authorList>
            <consortium name="RefSeq"/>
        </authorList>
    </citation>
    <scope>IDENTIFICATION</scope>
    <source>
        <strain evidence="2">15085-1641.00</strain>
        <tissue evidence="2">Whole body</tissue>
    </source>
</reference>
<dbReference type="AlphaFoldDB" id="A0A6J1LW37"/>
<keyword evidence="1" id="KW-1185">Reference proteome</keyword>
<proteinExistence type="predicted"/>
<gene>
    <name evidence="2" type="primary">LOC111599323</name>
</gene>
<dbReference type="OrthoDB" id="17066at2759"/>
<name>A0A6J1LW37_DROHY</name>
<accession>A0A6J1LW37</accession>
<organism evidence="1 2">
    <name type="scientific">Drosophila hydei</name>
    <name type="common">Fruit fly</name>
    <dbReference type="NCBI Taxonomy" id="7224"/>
    <lineage>
        <taxon>Eukaryota</taxon>
        <taxon>Metazoa</taxon>
        <taxon>Ecdysozoa</taxon>
        <taxon>Arthropoda</taxon>
        <taxon>Hexapoda</taxon>
        <taxon>Insecta</taxon>
        <taxon>Pterygota</taxon>
        <taxon>Neoptera</taxon>
        <taxon>Endopterygota</taxon>
        <taxon>Diptera</taxon>
        <taxon>Brachycera</taxon>
        <taxon>Muscomorpha</taxon>
        <taxon>Ephydroidea</taxon>
        <taxon>Drosophilidae</taxon>
        <taxon>Drosophila</taxon>
    </lineage>
</organism>
<dbReference type="Proteomes" id="UP000504633">
    <property type="component" value="Unplaced"/>
</dbReference>
<dbReference type="GeneID" id="111599323"/>
<protein>
    <submittedName>
        <fullName evidence="2">Uncharacterized protein LOC111599323 isoform X1</fullName>
    </submittedName>
</protein>
<dbReference type="KEGG" id="dhe:111599323"/>
<dbReference type="OMA" id="NYAKWQL"/>
<sequence length="200" mass="23092">MNQSNSFLTPVRYVDSRAKSPAIKHDANLASCKAKLEVLVTDLQNNYAKWQMAQQRGTSLCYAIEAKKTRCYDSAECGYYPEDLHKSCDKLAIITSIFVDIFTNTREILRQLRALTLLAGITSNVLFYRTWKLTEFVSFTEELVKRYKKESLVKQHVMRTIAHSTSRAQLMAYTTEWEFPEHVDAYVNLVFLLLAEEIKS</sequence>
<evidence type="ECO:0000313" key="1">
    <source>
        <dbReference type="Proteomes" id="UP000504633"/>
    </source>
</evidence>
<dbReference type="RefSeq" id="XP_023170707.1">
    <property type="nucleotide sequence ID" value="XM_023314939.2"/>
</dbReference>
<evidence type="ECO:0000313" key="2">
    <source>
        <dbReference type="RefSeq" id="XP_023170707.1"/>
    </source>
</evidence>